<dbReference type="Pfam" id="PF01872">
    <property type="entry name" value="RibD_C"/>
    <property type="match status" value="1"/>
</dbReference>
<evidence type="ECO:0000256" key="3">
    <source>
        <dbReference type="ARBA" id="ARBA00004910"/>
    </source>
</evidence>
<evidence type="ECO:0000256" key="14">
    <source>
        <dbReference type="PIRSR" id="PIRSR006769-1"/>
    </source>
</evidence>
<evidence type="ECO:0000313" key="18">
    <source>
        <dbReference type="EMBL" id="HDD35572.1"/>
    </source>
</evidence>
<keyword evidence="9 13" id="KW-0862">Zinc</keyword>
<protein>
    <recommendedName>
        <fullName evidence="13">Riboflavin biosynthesis protein RibD</fullName>
    </recommendedName>
    <domain>
        <recommendedName>
            <fullName evidence="13">Diaminohydroxyphosphoribosylaminopyrimidine deaminase</fullName>
            <shortName evidence="13">DRAP deaminase</shortName>
            <ecNumber evidence="13">3.5.4.26</ecNumber>
        </recommendedName>
        <alternativeName>
            <fullName evidence="13">Riboflavin-specific deaminase</fullName>
        </alternativeName>
    </domain>
    <domain>
        <recommendedName>
            <fullName evidence="13">5-amino-6-(5-phosphoribosylamino)uracil reductase</fullName>
            <ecNumber evidence="13">1.1.1.193</ecNumber>
        </recommendedName>
        <alternativeName>
            <fullName evidence="13">HTP reductase</fullName>
        </alternativeName>
    </domain>
</protein>
<dbReference type="GO" id="GO:0008835">
    <property type="term" value="F:diaminohydroxyphosphoribosylaminopyrimidine deaminase activity"/>
    <property type="evidence" value="ECO:0007669"/>
    <property type="project" value="UniProtKB-EC"/>
</dbReference>
<dbReference type="SUPFAM" id="SSF53927">
    <property type="entry name" value="Cytidine deaminase-like"/>
    <property type="match status" value="1"/>
</dbReference>
<evidence type="ECO:0000256" key="10">
    <source>
        <dbReference type="ARBA" id="ARBA00022857"/>
    </source>
</evidence>
<dbReference type="InterPro" id="IPR050765">
    <property type="entry name" value="Riboflavin_Biosynth_HTPR"/>
</dbReference>
<feature type="binding site" evidence="15">
    <location>
        <position position="186"/>
    </location>
    <ligand>
        <name>substrate</name>
    </ligand>
</feature>
<evidence type="ECO:0000256" key="7">
    <source>
        <dbReference type="ARBA" id="ARBA00022723"/>
    </source>
</evidence>
<dbReference type="InterPro" id="IPR011549">
    <property type="entry name" value="RibD_C"/>
</dbReference>
<feature type="domain" description="CMP/dCMP-type deaminase" evidence="17">
    <location>
        <begin position="3"/>
        <end position="125"/>
    </location>
</feature>
<comment type="pathway">
    <text evidence="2 13">Cofactor biosynthesis; riboflavin biosynthesis; 5-amino-6-(D-ribitylamino)uracil from GTP: step 2/4.</text>
</comment>
<comment type="similarity">
    <text evidence="4 13">In the N-terminal section; belongs to the cytidine and deoxycytidylate deaminase family.</text>
</comment>
<evidence type="ECO:0000256" key="4">
    <source>
        <dbReference type="ARBA" id="ARBA00005259"/>
    </source>
</evidence>
<dbReference type="InterPro" id="IPR002734">
    <property type="entry name" value="RibDG_C"/>
</dbReference>
<dbReference type="Gene3D" id="3.40.430.10">
    <property type="entry name" value="Dihydrofolate Reductase, subunit A"/>
    <property type="match status" value="1"/>
</dbReference>
<comment type="catalytic activity">
    <reaction evidence="13">
        <text>2,5-diamino-6-hydroxy-4-(5-phosphoribosylamino)-pyrimidine + H2O + H(+) = 5-amino-6-(5-phospho-D-ribosylamino)uracil + NH4(+)</text>
        <dbReference type="Rhea" id="RHEA:21868"/>
        <dbReference type="ChEBI" id="CHEBI:15377"/>
        <dbReference type="ChEBI" id="CHEBI:15378"/>
        <dbReference type="ChEBI" id="CHEBI:28938"/>
        <dbReference type="ChEBI" id="CHEBI:58453"/>
        <dbReference type="ChEBI" id="CHEBI:58614"/>
        <dbReference type="EC" id="3.5.4.26"/>
    </reaction>
</comment>
<evidence type="ECO:0000256" key="6">
    <source>
        <dbReference type="ARBA" id="ARBA00022619"/>
    </source>
</evidence>
<dbReference type="PIRSF" id="PIRSF006769">
    <property type="entry name" value="RibD"/>
    <property type="match status" value="1"/>
</dbReference>
<keyword evidence="12" id="KW-0511">Multifunctional enzyme</keyword>
<gene>
    <name evidence="18" type="primary">ribD</name>
    <name evidence="18" type="ORF">ENF30_02100</name>
</gene>
<dbReference type="NCBIfam" id="TIGR00227">
    <property type="entry name" value="ribD_Cterm"/>
    <property type="match status" value="1"/>
</dbReference>
<keyword evidence="8 13" id="KW-0378">Hydrolase</keyword>
<dbReference type="EC" id="3.5.4.26" evidence="13"/>
<evidence type="ECO:0000256" key="11">
    <source>
        <dbReference type="ARBA" id="ARBA00023002"/>
    </source>
</evidence>
<feature type="binding site" evidence="15">
    <location>
        <position position="297"/>
    </location>
    <ligand>
        <name>substrate</name>
    </ligand>
</feature>
<dbReference type="GO" id="GO:0050661">
    <property type="term" value="F:NADP binding"/>
    <property type="evidence" value="ECO:0007669"/>
    <property type="project" value="InterPro"/>
</dbReference>
<dbReference type="PROSITE" id="PS51747">
    <property type="entry name" value="CYT_DCMP_DEAMINASES_2"/>
    <property type="match status" value="1"/>
</dbReference>
<comment type="pathway">
    <text evidence="3 13">Cofactor biosynthesis; riboflavin biosynthesis; 5-amino-6-(D-ribitylamino)uracil from GTP: step 3/4.</text>
</comment>
<feature type="binding site" evidence="15">
    <location>
        <position position="202"/>
    </location>
    <ligand>
        <name>NADP(+)</name>
        <dbReference type="ChEBI" id="CHEBI:58349"/>
    </ligand>
</feature>
<proteinExistence type="inferred from homology"/>
<evidence type="ECO:0000256" key="16">
    <source>
        <dbReference type="PIRSR" id="PIRSR006769-3"/>
    </source>
</evidence>
<feature type="active site" description="Proton donor" evidence="14">
    <location>
        <position position="54"/>
    </location>
</feature>
<feature type="binding site" evidence="16">
    <location>
        <position position="52"/>
    </location>
    <ligand>
        <name>Zn(2+)</name>
        <dbReference type="ChEBI" id="CHEBI:29105"/>
        <note>catalytic</note>
    </ligand>
</feature>
<dbReference type="Pfam" id="PF00383">
    <property type="entry name" value="dCMP_cyt_deam_1"/>
    <property type="match status" value="1"/>
</dbReference>
<evidence type="ECO:0000256" key="12">
    <source>
        <dbReference type="ARBA" id="ARBA00023268"/>
    </source>
</evidence>
<dbReference type="InterPro" id="IPR016193">
    <property type="entry name" value="Cytidine_deaminase-like"/>
</dbReference>
<dbReference type="UniPathway" id="UPA00275">
    <property type="reaction ID" value="UER00401"/>
</dbReference>
<feature type="binding site" evidence="15">
    <location>
        <position position="172"/>
    </location>
    <ligand>
        <name>NADP(+)</name>
        <dbReference type="ChEBI" id="CHEBI:58349"/>
    </ligand>
</feature>
<evidence type="ECO:0000256" key="13">
    <source>
        <dbReference type="PIRNR" id="PIRNR006769"/>
    </source>
</evidence>
<sequence length="371" mass="41282">MKRDKVFYMQYAIALAKKARGRTSPNPLVGAVIVKDGRIVGKGYHKKAGLPHAEIEAIKAAGEQAKGADLYVTLEPCNHYGRTPPCTEAILRAGIKRVFVGMRDPNPHVKGKGIEYLKSKGIEVEIGILEKKCQRLNEMFIKYVTTGMPFVSLKLAATLDGKIALNNSETKWITNKKSRLFTHHLRDIHDAILVGINTVLKDDPALTTRLPKKKGRDPVRIILDTHLRIPLNAKVLHLNSDAKTVIVTAFDVLTEKVKVLETMGVEVWQIGLENGQLSLRELLALLGKKGIMSVLVEGGAKVATSFLKQKLVDKIYFFYAPKIVGREHLSMVGELGISSLKKAIQFKDVSLRRFENDILIVGYPDERDSFI</sequence>
<evidence type="ECO:0000256" key="15">
    <source>
        <dbReference type="PIRSR" id="PIRSR006769-2"/>
    </source>
</evidence>
<dbReference type="GO" id="GO:0008270">
    <property type="term" value="F:zinc ion binding"/>
    <property type="evidence" value="ECO:0007669"/>
    <property type="project" value="InterPro"/>
</dbReference>
<dbReference type="PANTHER" id="PTHR38011">
    <property type="entry name" value="DIHYDROFOLATE REDUCTASE FAMILY PROTEIN (AFU_ORTHOLOGUE AFUA_8G06820)"/>
    <property type="match status" value="1"/>
</dbReference>
<name>A0A7V0NEI4_DESA2</name>
<feature type="binding site" evidence="15">
    <location>
        <begin position="299"/>
        <end position="305"/>
    </location>
    <ligand>
        <name>NADP(+)</name>
        <dbReference type="ChEBI" id="CHEBI:58349"/>
    </ligand>
</feature>
<comment type="caution">
    <text evidence="18">The sequence shown here is derived from an EMBL/GenBank/DDBJ whole genome shotgun (WGS) entry which is preliminary data.</text>
</comment>
<dbReference type="CDD" id="cd01284">
    <property type="entry name" value="Riboflavin_deaminase-reductase"/>
    <property type="match status" value="1"/>
</dbReference>
<feature type="binding site" evidence="16">
    <location>
        <position position="86"/>
    </location>
    <ligand>
        <name>Zn(2+)</name>
        <dbReference type="ChEBI" id="CHEBI:29105"/>
        <note>catalytic</note>
    </ligand>
</feature>
<keyword evidence="10 13" id="KW-0521">NADP</keyword>
<organism evidence="18">
    <name type="scientific">Desulfofervidus auxilii</name>
    <dbReference type="NCBI Taxonomy" id="1621989"/>
    <lineage>
        <taxon>Bacteria</taxon>
        <taxon>Pseudomonadati</taxon>
        <taxon>Thermodesulfobacteriota</taxon>
        <taxon>Candidatus Desulfofervidia</taxon>
        <taxon>Candidatus Desulfofervidales</taxon>
        <taxon>Candidatus Desulfofervidaceae</taxon>
        <taxon>Candidatus Desulfofervidus</taxon>
    </lineage>
</organism>
<dbReference type="SUPFAM" id="SSF53597">
    <property type="entry name" value="Dihydrofolate reductase-like"/>
    <property type="match status" value="1"/>
</dbReference>
<evidence type="ECO:0000256" key="5">
    <source>
        <dbReference type="ARBA" id="ARBA00007417"/>
    </source>
</evidence>
<comment type="catalytic activity">
    <reaction evidence="13">
        <text>5-amino-6-(5-phospho-D-ribitylamino)uracil + NADP(+) = 5-amino-6-(5-phospho-D-ribosylamino)uracil + NADPH + H(+)</text>
        <dbReference type="Rhea" id="RHEA:17845"/>
        <dbReference type="ChEBI" id="CHEBI:15378"/>
        <dbReference type="ChEBI" id="CHEBI:57783"/>
        <dbReference type="ChEBI" id="CHEBI:58349"/>
        <dbReference type="ChEBI" id="CHEBI:58421"/>
        <dbReference type="ChEBI" id="CHEBI:58453"/>
        <dbReference type="EC" id="1.1.1.193"/>
    </reaction>
</comment>
<keyword evidence="7 13" id="KW-0479">Metal-binding</keyword>
<dbReference type="InterPro" id="IPR004794">
    <property type="entry name" value="Eubact_RibD"/>
</dbReference>
<dbReference type="EMBL" id="DQWQ01000091">
    <property type="protein sequence ID" value="HDD35572.1"/>
    <property type="molecule type" value="Genomic_DNA"/>
</dbReference>
<reference evidence="18" key="1">
    <citation type="journal article" date="2020" name="mSystems">
        <title>Genome- and Community-Level Interaction Insights into Carbon Utilization and Element Cycling Functions of Hydrothermarchaeota in Hydrothermal Sediment.</title>
        <authorList>
            <person name="Zhou Z."/>
            <person name="Liu Y."/>
            <person name="Xu W."/>
            <person name="Pan J."/>
            <person name="Luo Z.H."/>
            <person name="Li M."/>
        </authorList>
    </citation>
    <scope>NUCLEOTIDE SEQUENCE [LARGE SCALE GENOMIC DNA]</scope>
    <source>
        <strain evidence="18">HyVt-113</strain>
    </source>
</reference>
<feature type="binding site" evidence="15">
    <location>
        <position position="156"/>
    </location>
    <ligand>
        <name>NADP(+)</name>
        <dbReference type="ChEBI" id="CHEBI:58349"/>
    </ligand>
</feature>
<dbReference type="Gene3D" id="3.40.140.10">
    <property type="entry name" value="Cytidine Deaminase, domain 2"/>
    <property type="match status" value="1"/>
</dbReference>
<feature type="binding site" evidence="15">
    <location>
        <position position="225"/>
    </location>
    <ligand>
        <name>NADP(+)</name>
        <dbReference type="ChEBI" id="CHEBI:58349"/>
    </ligand>
</feature>
<dbReference type="InterPro" id="IPR024072">
    <property type="entry name" value="DHFR-like_dom_sf"/>
</dbReference>
<dbReference type="InterPro" id="IPR002125">
    <property type="entry name" value="CMP_dCMP_dom"/>
</dbReference>
<evidence type="ECO:0000256" key="9">
    <source>
        <dbReference type="ARBA" id="ARBA00022833"/>
    </source>
</evidence>
<dbReference type="InterPro" id="IPR016192">
    <property type="entry name" value="APOBEC/CMP_deaminase_Zn-bd"/>
</dbReference>
<dbReference type="PANTHER" id="PTHR38011:SF7">
    <property type="entry name" value="2,5-DIAMINO-6-RIBOSYLAMINO-4(3H)-PYRIMIDINONE 5'-PHOSPHATE REDUCTASE"/>
    <property type="match status" value="1"/>
</dbReference>
<dbReference type="GO" id="GO:0009231">
    <property type="term" value="P:riboflavin biosynthetic process"/>
    <property type="evidence" value="ECO:0007669"/>
    <property type="project" value="UniProtKB-UniPathway"/>
</dbReference>
<feature type="binding site" evidence="16">
    <location>
        <position position="77"/>
    </location>
    <ligand>
        <name>Zn(2+)</name>
        <dbReference type="ChEBI" id="CHEBI:29105"/>
        <note>catalytic</note>
    </ligand>
</feature>
<evidence type="ECO:0000256" key="8">
    <source>
        <dbReference type="ARBA" id="ARBA00022801"/>
    </source>
</evidence>
<dbReference type="EC" id="1.1.1.193" evidence="13"/>
<accession>A0A7V0NEI4</accession>
<feature type="binding site" evidence="15">
    <location>
        <position position="198"/>
    </location>
    <ligand>
        <name>NADP(+)</name>
        <dbReference type="ChEBI" id="CHEBI:58349"/>
    </ligand>
</feature>
<feature type="binding site" evidence="15">
    <location>
        <position position="206"/>
    </location>
    <ligand>
        <name>substrate</name>
    </ligand>
</feature>
<feature type="binding site" evidence="15">
    <location>
        <position position="209"/>
    </location>
    <ligand>
        <name>substrate</name>
    </ligand>
</feature>
<dbReference type="PROSITE" id="PS00903">
    <property type="entry name" value="CYT_DCMP_DEAMINASES_1"/>
    <property type="match status" value="1"/>
</dbReference>
<dbReference type="Proteomes" id="UP000885706">
    <property type="component" value="Unassembled WGS sequence"/>
</dbReference>
<evidence type="ECO:0000259" key="17">
    <source>
        <dbReference type="PROSITE" id="PS51747"/>
    </source>
</evidence>
<keyword evidence="6 13" id="KW-0686">Riboflavin biosynthesis</keyword>
<dbReference type="FunFam" id="3.40.140.10:FF:000025">
    <property type="entry name" value="Riboflavin biosynthesis protein RibD"/>
    <property type="match status" value="1"/>
</dbReference>
<comment type="cofactor">
    <cofactor evidence="13 16">
        <name>Zn(2+)</name>
        <dbReference type="ChEBI" id="CHEBI:29105"/>
    </cofactor>
    <text evidence="13 16">Binds 1 zinc ion.</text>
</comment>
<dbReference type="AlphaFoldDB" id="A0A7V0NEI4"/>
<comment type="similarity">
    <text evidence="5 13">In the C-terminal section; belongs to the HTP reductase family.</text>
</comment>
<keyword evidence="11 13" id="KW-0560">Oxidoreductase</keyword>
<evidence type="ECO:0000256" key="1">
    <source>
        <dbReference type="ARBA" id="ARBA00002151"/>
    </source>
</evidence>
<comment type="function">
    <text evidence="1 13">Converts 2,5-diamino-6-(ribosylamino)-4(3h)-pyrimidinone 5'-phosphate into 5-amino-6-(ribosylamino)-2,4(1h,3h)-pyrimidinedione 5'-phosphate.</text>
</comment>
<dbReference type="NCBIfam" id="TIGR00326">
    <property type="entry name" value="eubact_ribD"/>
    <property type="match status" value="1"/>
</dbReference>
<dbReference type="GO" id="GO:0008703">
    <property type="term" value="F:5-amino-6-(5-phosphoribosylamino)uracil reductase activity"/>
    <property type="evidence" value="ECO:0007669"/>
    <property type="project" value="UniProtKB-EC"/>
</dbReference>
<evidence type="ECO:0000256" key="2">
    <source>
        <dbReference type="ARBA" id="ARBA00004882"/>
    </source>
</evidence>